<dbReference type="Gene3D" id="1.10.10.10">
    <property type="entry name" value="Winged helix-like DNA-binding domain superfamily/Winged helix DNA-binding domain"/>
    <property type="match status" value="1"/>
</dbReference>
<sequence>MVEQTVREYDLDRIFHALADPTRREILRLVATGPRSVTDLARPFDISLAAVSKHIQVLEGASLVTRQKKGRVLTAKLNGEAMKTATEWLAHYRQFWEERLD</sequence>
<dbReference type="GO" id="GO:0003700">
    <property type="term" value="F:DNA-binding transcription factor activity"/>
    <property type="evidence" value="ECO:0007669"/>
    <property type="project" value="InterPro"/>
</dbReference>
<protein>
    <submittedName>
        <fullName evidence="2">Winged helix-turn-helix transcriptional regulator</fullName>
    </submittedName>
</protein>
<gene>
    <name evidence="2" type="ORF">FJZ00_10675</name>
</gene>
<dbReference type="InterPro" id="IPR001845">
    <property type="entry name" value="HTH_ArsR_DNA-bd_dom"/>
</dbReference>
<feature type="non-terminal residue" evidence="2">
    <location>
        <position position="101"/>
    </location>
</feature>
<name>A0A937X7K0_9BACT</name>
<organism evidence="2 3">
    <name type="scientific">Candidatus Tanganyikabacteria bacterium</name>
    <dbReference type="NCBI Taxonomy" id="2961651"/>
    <lineage>
        <taxon>Bacteria</taxon>
        <taxon>Bacillati</taxon>
        <taxon>Candidatus Sericytochromatia</taxon>
        <taxon>Candidatus Tanganyikabacteria</taxon>
    </lineage>
</organism>
<evidence type="ECO:0000313" key="3">
    <source>
        <dbReference type="Proteomes" id="UP000703893"/>
    </source>
</evidence>
<feature type="domain" description="HTH arsR-type" evidence="1">
    <location>
        <begin position="3"/>
        <end position="101"/>
    </location>
</feature>
<dbReference type="EMBL" id="VGJX01000649">
    <property type="protein sequence ID" value="MBM3275609.1"/>
    <property type="molecule type" value="Genomic_DNA"/>
</dbReference>
<dbReference type="CDD" id="cd00090">
    <property type="entry name" value="HTH_ARSR"/>
    <property type="match status" value="1"/>
</dbReference>
<dbReference type="Proteomes" id="UP000703893">
    <property type="component" value="Unassembled WGS sequence"/>
</dbReference>
<dbReference type="PROSITE" id="PS50987">
    <property type="entry name" value="HTH_ARSR_2"/>
    <property type="match status" value="1"/>
</dbReference>
<dbReference type="InterPro" id="IPR011991">
    <property type="entry name" value="ArsR-like_HTH"/>
</dbReference>
<dbReference type="InterPro" id="IPR036390">
    <property type="entry name" value="WH_DNA-bd_sf"/>
</dbReference>
<dbReference type="SMART" id="SM00418">
    <property type="entry name" value="HTH_ARSR"/>
    <property type="match status" value="1"/>
</dbReference>
<dbReference type="Pfam" id="PF12840">
    <property type="entry name" value="HTH_20"/>
    <property type="match status" value="1"/>
</dbReference>
<dbReference type="AlphaFoldDB" id="A0A937X7K0"/>
<dbReference type="PRINTS" id="PR00778">
    <property type="entry name" value="HTHARSR"/>
</dbReference>
<dbReference type="InterPro" id="IPR036388">
    <property type="entry name" value="WH-like_DNA-bd_sf"/>
</dbReference>
<evidence type="ECO:0000313" key="2">
    <source>
        <dbReference type="EMBL" id="MBM3275609.1"/>
    </source>
</evidence>
<dbReference type="NCBIfam" id="NF033788">
    <property type="entry name" value="HTH_metalloreg"/>
    <property type="match status" value="1"/>
</dbReference>
<comment type="caution">
    <text evidence="2">The sequence shown here is derived from an EMBL/GenBank/DDBJ whole genome shotgun (WGS) entry which is preliminary data.</text>
</comment>
<reference evidence="2 3" key="1">
    <citation type="submission" date="2019-03" db="EMBL/GenBank/DDBJ databases">
        <title>Lake Tanganyika Metagenome-Assembled Genomes (MAGs).</title>
        <authorList>
            <person name="Tran P."/>
        </authorList>
    </citation>
    <scope>NUCLEOTIDE SEQUENCE [LARGE SCALE GENOMIC DNA]</scope>
    <source>
        <strain evidence="2">K_DeepCast_65m_m2_236</strain>
    </source>
</reference>
<dbReference type="PANTHER" id="PTHR38600">
    <property type="entry name" value="TRANSCRIPTIONAL REGULATORY PROTEIN"/>
    <property type="match status" value="1"/>
</dbReference>
<dbReference type="SUPFAM" id="SSF46785">
    <property type="entry name" value="Winged helix' DNA-binding domain"/>
    <property type="match status" value="1"/>
</dbReference>
<accession>A0A937X7K0</accession>
<proteinExistence type="predicted"/>
<dbReference type="PANTHER" id="PTHR38600:SF2">
    <property type="entry name" value="SLL0088 PROTEIN"/>
    <property type="match status" value="1"/>
</dbReference>
<evidence type="ECO:0000259" key="1">
    <source>
        <dbReference type="PROSITE" id="PS50987"/>
    </source>
</evidence>